<evidence type="ECO:0000313" key="2">
    <source>
        <dbReference type="Proteomes" id="UP000266313"/>
    </source>
</evidence>
<accession>A0A286P4F5</accession>
<organism evidence="1 2">
    <name type="scientific">Methylocaldum marinum</name>
    <dbReference type="NCBI Taxonomy" id="1432792"/>
    <lineage>
        <taxon>Bacteria</taxon>
        <taxon>Pseudomonadati</taxon>
        <taxon>Pseudomonadota</taxon>
        <taxon>Gammaproteobacteria</taxon>
        <taxon>Methylococcales</taxon>
        <taxon>Methylococcaceae</taxon>
        <taxon>Methylocaldum</taxon>
    </lineage>
</organism>
<proteinExistence type="predicted"/>
<evidence type="ECO:0008006" key="3">
    <source>
        <dbReference type="Google" id="ProtNLM"/>
    </source>
</evidence>
<dbReference type="Pfam" id="PF12787">
    <property type="entry name" value="EcsC"/>
    <property type="match status" value="1"/>
</dbReference>
<protein>
    <recommendedName>
        <fullName evidence="3">EcsC family protein</fullName>
    </recommendedName>
</protein>
<dbReference type="PANTHER" id="PTHR41260">
    <property type="entry name" value="PROTEIN ECSC"/>
    <property type="match status" value="1"/>
</dbReference>
<reference evidence="1 2" key="1">
    <citation type="submission" date="2016-12" db="EMBL/GenBank/DDBJ databases">
        <title>Genome sequencing of Methylocaldum marinum.</title>
        <authorList>
            <person name="Takeuchi M."/>
            <person name="Kamagata Y."/>
            <person name="Hiraoka S."/>
            <person name="Oshima K."/>
            <person name="Hattori M."/>
            <person name="Iwasaki W."/>
        </authorList>
    </citation>
    <scope>NUCLEOTIDE SEQUENCE [LARGE SCALE GENOMIC DNA]</scope>
    <source>
        <strain evidence="1 2">S8</strain>
    </source>
</reference>
<name>A0A286P4F5_9GAMM</name>
<dbReference type="InterPro" id="IPR024787">
    <property type="entry name" value="EcsC"/>
</dbReference>
<gene>
    <name evidence="1" type="ORF">sS8_5617</name>
</gene>
<dbReference type="RefSeq" id="WP_119632506.1">
    <property type="nucleotide sequence ID" value="NZ_AP017928.1"/>
</dbReference>
<evidence type="ECO:0000313" key="1">
    <source>
        <dbReference type="EMBL" id="BBA37534.1"/>
    </source>
</evidence>
<dbReference type="KEGG" id="mmai:sS8_5617"/>
<dbReference type="Proteomes" id="UP000266313">
    <property type="component" value="Chromosome"/>
</dbReference>
<dbReference type="AlphaFoldDB" id="A0A286P4F5"/>
<dbReference type="PANTHER" id="PTHR41260:SF1">
    <property type="entry name" value="PROTEIN ECSC"/>
    <property type="match status" value="1"/>
</dbReference>
<dbReference type="EMBL" id="AP017928">
    <property type="protein sequence ID" value="BBA37534.1"/>
    <property type="molecule type" value="Genomic_DNA"/>
</dbReference>
<sequence length="276" mass="30351">MVKPTLTPEELEQLRWAHRHLEHPSFAARLSNVIGTPIEQTLKLLPKSWHQRINKAAEFSIRQAMDVAARTLDAERDLAAQSTYHKFAAFAAGAVGGFFGPLGLPVELPVITLLMLRSIADIARSEGEDLATLDARMACVEVFALGGRSTEDDATDTGYYGLRSTLAFHFTSVANSRGASAGYLPAGVGLIRGISARFGLVISDEAAVRMVPVAGAISGGLLNLVFMQHFQDVARGHFILRRLERKYKPDVVRKEYERVQKDETRMTKGFSPLEGW</sequence>
<dbReference type="OrthoDB" id="1238772at2"/>
<keyword evidence="2" id="KW-1185">Reference proteome</keyword>